<evidence type="ECO:0000259" key="4">
    <source>
        <dbReference type="SMART" id="SM00701"/>
    </source>
</evidence>
<dbReference type="Gene3D" id="3.40.80.10">
    <property type="entry name" value="Peptidoglycan recognition protein-like"/>
    <property type="match status" value="1"/>
</dbReference>
<feature type="domain" description="Peptidoglycan recognition protein family" evidence="4">
    <location>
        <begin position="72"/>
        <end position="190"/>
    </location>
</feature>
<keyword evidence="2" id="KW-0472">Membrane</keyword>
<comment type="similarity">
    <text evidence="1">Belongs to the N-acetylmuramoyl-L-alanine amidase 2 family.</text>
</comment>
<feature type="domain" description="N-acetylmuramoyl-L-alanine amidase" evidence="3">
    <location>
        <begin position="73"/>
        <end position="196"/>
    </location>
</feature>
<organism evidence="5 6">
    <name type="scientific">Sarcina ventriculi</name>
    <name type="common">Clostridium ventriculi</name>
    <dbReference type="NCBI Taxonomy" id="1267"/>
    <lineage>
        <taxon>Bacteria</taxon>
        <taxon>Bacillati</taxon>
        <taxon>Bacillota</taxon>
        <taxon>Clostridia</taxon>
        <taxon>Eubacteriales</taxon>
        <taxon>Clostridiaceae</taxon>
        <taxon>Sarcina</taxon>
    </lineage>
</organism>
<dbReference type="PANTHER" id="PTHR11022:SF41">
    <property type="entry name" value="PEPTIDOGLYCAN-RECOGNITION PROTEIN LC-RELATED"/>
    <property type="match status" value="1"/>
</dbReference>
<dbReference type="RefSeq" id="WP_055260151.1">
    <property type="nucleotide sequence ID" value="NZ_CABIXL010000009.1"/>
</dbReference>
<dbReference type="PANTHER" id="PTHR11022">
    <property type="entry name" value="PEPTIDOGLYCAN RECOGNITION PROTEIN"/>
    <property type="match status" value="1"/>
</dbReference>
<reference evidence="5 6" key="1">
    <citation type="submission" date="2015-09" db="EMBL/GenBank/DDBJ databases">
        <authorList>
            <consortium name="Pathogen Informatics"/>
        </authorList>
    </citation>
    <scope>NUCLEOTIDE SEQUENCE [LARGE SCALE GENOMIC DNA]</scope>
    <source>
        <strain evidence="5 6">2789STDY5834858</strain>
    </source>
</reference>
<feature type="transmembrane region" description="Helical" evidence="2">
    <location>
        <begin position="14"/>
        <end position="35"/>
    </location>
</feature>
<dbReference type="Proteomes" id="UP000095488">
    <property type="component" value="Unassembled WGS sequence"/>
</dbReference>
<dbReference type="EMBL" id="CYZR01000009">
    <property type="protein sequence ID" value="CUO19559.1"/>
    <property type="molecule type" value="Genomic_DNA"/>
</dbReference>
<dbReference type="InterPro" id="IPR002502">
    <property type="entry name" value="Amidase_domain"/>
</dbReference>
<dbReference type="InterPro" id="IPR015510">
    <property type="entry name" value="PGRP"/>
</dbReference>
<proteinExistence type="inferred from homology"/>
<evidence type="ECO:0000256" key="1">
    <source>
        <dbReference type="ARBA" id="ARBA00007553"/>
    </source>
</evidence>
<sequence>MKNKFKAIKLNKKFIMKIIIFLILSLIVFLGYILIKNLCNNNSYKKIYDVSINKKELNIIKENLNIQEIDYKWNGVLISGNNPKKIVIHHAAAENLSPQEVHEMHVSKGWTGIGYHFYIRSDGTIFKGRNENKIGSHVYGNNTDTLGICLEGNFEEKGVPREQLEALVNLATYLTLKYDISDIVRHNDLGVTECPGKLFPFESIKNSIIEKIKNIN</sequence>
<evidence type="ECO:0000313" key="5">
    <source>
        <dbReference type="EMBL" id="CUO19559.1"/>
    </source>
</evidence>
<keyword evidence="2" id="KW-1133">Transmembrane helix</keyword>
<name>A0ABM9USD9_SARVE</name>
<gene>
    <name evidence="5" type="ORF">ERS852473_02166</name>
</gene>
<accession>A0ABM9USD9</accession>
<evidence type="ECO:0000256" key="2">
    <source>
        <dbReference type="SAM" id="Phobius"/>
    </source>
</evidence>
<dbReference type="SUPFAM" id="SSF55846">
    <property type="entry name" value="N-acetylmuramoyl-L-alanine amidase-like"/>
    <property type="match status" value="1"/>
</dbReference>
<dbReference type="InterPro" id="IPR006619">
    <property type="entry name" value="PGRP_domain_met/bac"/>
</dbReference>
<evidence type="ECO:0000313" key="6">
    <source>
        <dbReference type="Proteomes" id="UP000095488"/>
    </source>
</evidence>
<dbReference type="Pfam" id="PF01510">
    <property type="entry name" value="Amidase_2"/>
    <property type="match status" value="1"/>
</dbReference>
<keyword evidence="2" id="KW-0812">Transmembrane</keyword>
<dbReference type="InterPro" id="IPR036505">
    <property type="entry name" value="Amidase/PGRP_sf"/>
</dbReference>
<comment type="caution">
    <text evidence="5">The sequence shown here is derived from an EMBL/GenBank/DDBJ whole genome shotgun (WGS) entry which is preliminary data.</text>
</comment>
<dbReference type="SMART" id="SM00701">
    <property type="entry name" value="PGRP"/>
    <property type="match status" value="1"/>
</dbReference>
<dbReference type="SMART" id="SM00644">
    <property type="entry name" value="Ami_2"/>
    <property type="match status" value="1"/>
</dbReference>
<keyword evidence="6" id="KW-1185">Reference proteome</keyword>
<evidence type="ECO:0000259" key="3">
    <source>
        <dbReference type="SMART" id="SM00644"/>
    </source>
</evidence>
<dbReference type="CDD" id="cd06583">
    <property type="entry name" value="PGRP"/>
    <property type="match status" value="1"/>
</dbReference>
<protein>
    <submittedName>
        <fullName evidence="5">Uncharacterized protein potentially involved in peptidoglycan biosynthesis</fullName>
    </submittedName>
</protein>